<dbReference type="GO" id="GO:0003677">
    <property type="term" value="F:DNA binding"/>
    <property type="evidence" value="ECO:0007669"/>
    <property type="project" value="UniProtKB-KW"/>
</dbReference>
<dbReference type="EMBL" id="NRGR01000008">
    <property type="protein sequence ID" value="PCC40002.1"/>
    <property type="molecule type" value="Genomic_DNA"/>
</dbReference>
<accession>A0A2A3YJT4</accession>
<dbReference type="GO" id="GO:0003700">
    <property type="term" value="F:DNA-binding transcription factor activity"/>
    <property type="evidence" value="ECO:0007669"/>
    <property type="project" value="InterPro"/>
</dbReference>
<dbReference type="Pfam" id="PF00392">
    <property type="entry name" value="GntR"/>
    <property type="match status" value="1"/>
</dbReference>
<dbReference type="PANTHER" id="PTHR38445">
    <property type="entry name" value="HTH-TYPE TRANSCRIPTIONAL REPRESSOR YTRA"/>
    <property type="match status" value="1"/>
</dbReference>
<proteinExistence type="predicted"/>
<evidence type="ECO:0000313" key="6">
    <source>
        <dbReference type="Proteomes" id="UP000218598"/>
    </source>
</evidence>
<dbReference type="PANTHER" id="PTHR38445:SF9">
    <property type="entry name" value="HTH-TYPE TRANSCRIPTIONAL REPRESSOR YTRA"/>
    <property type="match status" value="1"/>
</dbReference>
<dbReference type="Proteomes" id="UP000218598">
    <property type="component" value="Unassembled WGS sequence"/>
</dbReference>
<sequence>MIIEISPTGGNPSEQISDQIAGLITTGALARGDRLPSVRQLATDLQVAPGTVAKAYRSLEAGGLIVSRAGSGSRVSDQASPVSPDVAHAARRLAASSREDGLDLGDAIRVLRAVW</sequence>
<evidence type="ECO:0000259" key="4">
    <source>
        <dbReference type="PROSITE" id="PS50949"/>
    </source>
</evidence>
<dbReference type="SMART" id="SM00345">
    <property type="entry name" value="HTH_GNTR"/>
    <property type="match status" value="1"/>
</dbReference>
<dbReference type="InterPro" id="IPR036388">
    <property type="entry name" value="WH-like_DNA-bd_sf"/>
</dbReference>
<evidence type="ECO:0000256" key="1">
    <source>
        <dbReference type="ARBA" id="ARBA00023015"/>
    </source>
</evidence>
<evidence type="ECO:0000256" key="3">
    <source>
        <dbReference type="ARBA" id="ARBA00023163"/>
    </source>
</evidence>
<name>A0A2A3YJT4_9MICO</name>
<dbReference type="OrthoDB" id="4307011at2"/>
<keyword evidence="2" id="KW-0238">DNA-binding</keyword>
<comment type="caution">
    <text evidence="5">The sequence shown here is derived from an EMBL/GenBank/DDBJ whole genome shotgun (WGS) entry which is preliminary data.</text>
</comment>
<organism evidence="5 6">
    <name type="scientific">Brachybacterium alimentarium</name>
    <dbReference type="NCBI Taxonomy" id="47845"/>
    <lineage>
        <taxon>Bacteria</taxon>
        <taxon>Bacillati</taxon>
        <taxon>Actinomycetota</taxon>
        <taxon>Actinomycetes</taxon>
        <taxon>Micrococcales</taxon>
        <taxon>Dermabacteraceae</taxon>
        <taxon>Brachybacterium</taxon>
    </lineage>
</organism>
<keyword evidence="3" id="KW-0804">Transcription</keyword>
<feature type="domain" description="HTH gntR-type" evidence="4">
    <location>
        <begin position="10"/>
        <end position="78"/>
    </location>
</feature>
<gene>
    <name evidence="5" type="ORF">CIK66_04925</name>
</gene>
<keyword evidence="6" id="KW-1185">Reference proteome</keyword>
<reference evidence="5 6" key="1">
    <citation type="journal article" date="2017" name="Elife">
        <title>Extensive horizontal gene transfer in cheese-associated bacteria.</title>
        <authorList>
            <person name="Bonham K.S."/>
            <person name="Wolfe B.E."/>
            <person name="Dutton R.J."/>
        </authorList>
    </citation>
    <scope>NUCLEOTIDE SEQUENCE [LARGE SCALE GENOMIC DNA]</scope>
    <source>
        <strain evidence="5 6">341_9</strain>
    </source>
</reference>
<dbReference type="SUPFAM" id="SSF46785">
    <property type="entry name" value="Winged helix' DNA-binding domain"/>
    <property type="match status" value="1"/>
</dbReference>
<dbReference type="GeneID" id="95326388"/>
<dbReference type="AlphaFoldDB" id="A0A2A3YJT4"/>
<dbReference type="InterPro" id="IPR036390">
    <property type="entry name" value="WH_DNA-bd_sf"/>
</dbReference>
<evidence type="ECO:0000313" key="5">
    <source>
        <dbReference type="EMBL" id="PCC40002.1"/>
    </source>
</evidence>
<dbReference type="CDD" id="cd07377">
    <property type="entry name" value="WHTH_GntR"/>
    <property type="match status" value="1"/>
</dbReference>
<dbReference type="InterPro" id="IPR000524">
    <property type="entry name" value="Tscrpt_reg_HTH_GntR"/>
</dbReference>
<dbReference type="PROSITE" id="PS50949">
    <property type="entry name" value="HTH_GNTR"/>
    <property type="match status" value="1"/>
</dbReference>
<protein>
    <submittedName>
        <fullName evidence="5">GntR family transcriptional regulator</fullName>
    </submittedName>
</protein>
<dbReference type="Gene3D" id="1.10.10.10">
    <property type="entry name" value="Winged helix-like DNA-binding domain superfamily/Winged helix DNA-binding domain"/>
    <property type="match status" value="1"/>
</dbReference>
<evidence type="ECO:0000256" key="2">
    <source>
        <dbReference type="ARBA" id="ARBA00023125"/>
    </source>
</evidence>
<dbReference type="RefSeq" id="WP_096163784.1">
    <property type="nucleotide sequence ID" value="NZ_BAAAIQ010000005.1"/>
</dbReference>
<keyword evidence="1" id="KW-0805">Transcription regulation</keyword>